<dbReference type="Proteomes" id="UP000177942">
    <property type="component" value="Unassembled WGS sequence"/>
</dbReference>
<evidence type="ECO:0000256" key="1">
    <source>
        <dbReference type="SAM" id="Phobius"/>
    </source>
</evidence>
<keyword evidence="1" id="KW-0472">Membrane</keyword>
<dbReference type="EMBL" id="MHJJ01000001">
    <property type="protein sequence ID" value="OGY66375.1"/>
    <property type="molecule type" value="Genomic_DNA"/>
</dbReference>
<evidence type="ECO:0000313" key="2">
    <source>
        <dbReference type="EMBL" id="OGY66375.1"/>
    </source>
</evidence>
<gene>
    <name evidence="2" type="ORF">A3A16_03330</name>
</gene>
<dbReference type="STRING" id="1798407.A3A16_03330"/>
<protein>
    <submittedName>
        <fullName evidence="2">Uncharacterized protein</fullName>
    </submittedName>
</protein>
<reference evidence="2 3" key="1">
    <citation type="journal article" date="2016" name="Nat. Commun.">
        <title>Thousands of microbial genomes shed light on interconnected biogeochemical processes in an aquifer system.</title>
        <authorList>
            <person name="Anantharaman K."/>
            <person name="Brown C.T."/>
            <person name="Hug L.A."/>
            <person name="Sharon I."/>
            <person name="Castelle C.J."/>
            <person name="Probst A.J."/>
            <person name="Thomas B.C."/>
            <person name="Singh A."/>
            <person name="Wilkins M.J."/>
            <person name="Karaoz U."/>
            <person name="Brodie E.L."/>
            <person name="Williams K.H."/>
            <person name="Hubbard S.S."/>
            <person name="Banfield J.F."/>
        </authorList>
    </citation>
    <scope>NUCLEOTIDE SEQUENCE [LARGE SCALE GENOMIC DNA]</scope>
</reference>
<organism evidence="2 3">
    <name type="scientific">Candidatus Harrisonbacteria bacterium RIFCSPLOWO2_01_FULL_44_18</name>
    <dbReference type="NCBI Taxonomy" id="1798407"/>
    <lineage>
        <taxon>Bacteria</taxon>
        <taxon>Candidatus Harrisoniibacteriota</taxon>
    </lineage>
</organism>
<feature type="transmembrane region" description="Helical" evidence="1">
    <location>
        <begin position="125"/>
        <end position="147"/>
    </location>
</feature>
<feature type="transmembrane region" description="Helical" evidence="1">
    <location>
        <begin position="83"/>
        <end position="105"/>
    </location>
</feature>
<comment type="caution">
    <text evidence="2">The sequence shown here is derived from an EMBL/GenBank/DDBJ whole genome shotgun (WGS) entry which is preliminary data.</text>
</comment>
<name>A0A1G1ZPH5_9BACT</name>
<dbReference type="AlphaFoldDB" id="A0A1G1ZPH5"/>
<keyword evidence="1" id="KW-1133">Transmembrane helix</keyword>
<accession>A0A1G1ZPH5</accession>
<evidence type="ECO:0000313" key="3">
    <source>
        <dbReference type="Proteomes" id="UP000177942"/>
    </source>
</evidence>
<keyword evidence="1" id="KW-0812">Transmembrane</keyword>
<sequence length="151" mass="17563">MNKSIKIIFALSVFAVAMAMVEAAAVVYLRELYYPSGFFIQSAKDLVVMPARILRVELWREAATIIMLAIVGFLAFSDWRKKFWAFVLAFSVWDLAYYLFLYVFIRWPSSLATPDVYFLIPWPWIGPVWIPLAIFILLMLVSLRLLLKDKN</sequence>
<proteinExistence type="predicted"/>
<feature type="transmembrane region" description="Helical" evidence="1">
    <location>
        <begin position="58"/>
        <end position="76"/>
    </location>
</feature>